<sequence>MHFDAMTGSYDPQRPVSLQKSLGILRRGLGDPTIRLTEAEAWLAFASPFGDATLRITKHSLNSAAHCEAWGAGAPWAIKHAPDLLGASDDWSGFDEPDFFSSLPELVQHQRVLHRDLVLPRTNRIFDHAAGAILEQRVTGIEANYAWRWLIRHHGRPAPGPAPQGLALFPRPEELARLKRWDWQAARVEQQRAQALGRLAVAASRLEWWAARDLRAEKPHTSGAGTIESALLSLPGVGPWTVAETLQRSHGSPDHISVGDYHLAGFVGQVLIGRRVDDLKMLELLQPFSDHRQRVIRLLQLSGQKKQSFGPRYAPLDHRGR</sequence>
<dbReference type="InterPro" id="IPR051912">
    <property type="entry name" value="Alkylbase_DNA_Glycosylase/TA"/>
</dbReference>
<dbReference type="EMBL" id="BMKX01000003">
    <property type="protein sequence ID" value="GGJ59232.1"/>
    <property type="molecule type" value="Genomic_DNA"/>
</dbReference>
<keyword evidence="2" id="KW-0234">DNA repair</keyword>
<reference evidence="4" key="1">
    <citation type="journal article" date="2019" name="Int. J. Syst. Evol. Microbiol.">
        <title>The Global Catalogue of Microorganisms (GCM) 10K type strain sequencing project: providing services to taxonomists for standard genome sequencing and annotation.</title>
        <authorList>
            <consortium name="The Broad Institute Genomics Platform"/>
            <consortium name="The Broad Institute Genome Sequencing Center for Infectious Disease"/>
            <person name="Wu L."/>
            <person name="Ma J."/>
        </authorList>
    </citation>
    <scope>NUCLEOTIDE SEQUENCE [LARGE SCALE GENOMIC DNA]</scope>
    <source>
        <strain evidence="4">CGMCC 1.3685</strain>
    </source>
</reference>
<evidence type="ECO:0000313" key="4">
    <source>
        <dbReference type="Proteomes" id="UP000606115"/>
    </source>
</evidence>
<comment type="caution">
    <text evidence="3">The sequence shown here is derived from an EMBL/GenBank/DDBJ whole genome shotgun (WGS) entry which is preliminary data.</text>
</comment>
<keyword evidence="1" id="KW-0227">DNA damage</keyword>
<evidence type="ECO:0000256" key="1">
    <source>
        <dbReference type="ARBA" id="ARBA00022763"/>
    </source>
</evidence>
<evidence type="ECO:0000256" key="2">
    <source>
        <dbReference type="ARBA" id="ARBA00023204"/>
    </source>
</evidence>
<dbReference type="SUPFAM" id="SSF48150">
    <property type="entry name" value="DNA-glycosylase"/>
    <property type="match status" value="1"/>
</dbReference>
<dbReference type="GeneID" id="303304119"/>
<name>A0ABQ2DLV1_9MICC</name>
<proteinExistence type="predicted"/>
<keyword evidence="4" id="KW-1185">Reference proteome</keyword>
<evidence type="ECO:0000313" key="3">
    <source>
        <dbReference type="EMBL" id="GGJ59232.1"/>
    </source>
</evidence>
<dbReference type="Proteomes" id="UP000606115">
    <property type="component" value="Unassembled WGS sequence"/>
</dbReference>
<dbReference type="Gene3D" id="1.10.340.30">
    <property type="entry name" value="Hypothetical protein, domain 2"/>
    <property type="match status" value="1"/>
</dbReference>
<dbReference type="InterPro" id="IPR011257">
    <property type="entry name" value="DNA_glycosylase"/>
</dbReference>
<dbReference type="PANTHER" id="PTHR43003">
    <property type="entry name" value="DNA-3-METHYLADENINE GLYCOSYLASE"/>
    <property type="match status" value="1"/>
</dbReference>
<dbReference type="RefSeq" id="WP_188685128.1">
    <property type="nucleotide sequence ID" value="NZ_BMKX01000003.1"/>
</dbReference>
<gene>
    <name evidence="3" type="ORF">GCM10007173_17510</name>
</gene>
<organism evidence="3 4">
    <name type="scientific">Glutamicibacter ardleyensis</name>
    <dbReference type="NCBI Taxonomy" id="225894"/>
    <lineage>
        <taxon>Bacteria</taxon>
        <taxon>Bacillati</taxon>
        <taxon>Actinomycetota</taxon>
        <taxon>Actinomycetes</taxon>
        <taxon>Micrococcales</taxon>
        <taxon>Micrococcaceae</taxon>
        <taxon>Glutamicibacter</taxon>
    </lineage>
</organism>
<dbReference type="PANTHER" id="PTHR43003:SF6">
    <property type="entry name" value="DNA GLYCOSYLASE"/>
    <property type="match status" value="1"/>
</dbReference>
<protein>
    <submittedName>
        <fullName evidence="3">3-methyladenine DNA glycosylase</fullName>
    </submittedName>
</protein>
<accession>A0ABQ2DLV1</accession>